<sequence length="272" mass="30654">MITSTFRGLPGIGPSRERELWAKGIRSWNEVPRSGVLLSPRLDDGLRRGIDELQALFEEGDVRGLARRISPAEHWRLWPWALGRTCFLDIETDGFTDVVTSVAVHGEDGPRAFVRGVSMNGLGEMLEGYDVVVTFNGASFDLPVLRRAFPGLPIPPVHVDLRSVFKRLGEQGGLKKIEARLGLTRPGEVEGVDGYEAVRLWHRWDDDRDLGALCTLVEYNLYDAIQLRPLFDIGYNRLVEQTGLPIEPVRIYERGDVLYDVSKILGELRSRF</sequence>
<dbReference type="RefSeq" id="WP_050725334.1">
    <property type="nucleotide sequence ID" value="NZ_CP012332.1"/>
</dbReference>
<feature type="domain" description="YprB ribonuclease H-like" evidence="1">
    <location>
        <begin position="86"/>
        <end position="232"/>
    </location>
</feature>
<dbReference type="PANTHER" id="PTHR38462:SF1">
    <property type="entry name" value="YPRB RIBONUCLEASE H-LIKE DOMAIN-CONTAINING PROTEIN"/>
    <property type="match status" value="1"/>
</dbReference>
<evidence type="ECO:0000313" key="3">
    <source>
        <dbReference type="Proteomes" id="UP000055590"/>
    </source>
</evidence>
<dbReference type="InterPro" id="IPR036397">
    <property type="entry name" value="RNaseH_sf"/>
</dbReference>
<name>A0A0K1PBP8_9BACT</name>
<organism evidence="2 3">
    <name type="scientific">Vulgatibacter incomptus</name>
    <dbReference type="NCBI Taxonomy" id="1391653"/>
    <lineage>
        <taxon>Bacteria</taxon>
        <taxon>Pseudomonadati</taxon>
        <taxon>Myxococcota</taxon>
        <taxon>Myxococcia</taxon>
        <taxon>Myxococcales</taxon>
        <taxon>Cystobacterineae</taxon>
        <taxon>Vulgatibacteraceae</taxon>
        <taxon>Vulgatibacter</taxon>
    </lineage>
</organism>
<dbReference type="OrthoDB" id="9790530at2"/>
<dbReference type="InterPro" id="IPR012337">
    <property type="entry name" value="RNaseH-like_sf"/>
</dbReference>
<dbReference type="EMBL" id="CP012332">
    <property type="protein sequence ID" value="AKU90950.1"/>
    <property type="molecule type" value="Genomic_DNA"/>
</dbReference>
<dbReference type="Pfam" id="PF13482">
    <property type="entry name" value="RNase_H_2"/>
    <property type="match status" value="1"/>
</dbReference>
<gene>
    <name evidence="2" type="ORF">AKJ08_1337</name>
</gene>
<dbReference type="Proteomes" id="UP000055590">
    <property type="component" value="Chromosome"/>
</dbReference>
<dbReference type="PATRIC" id="fig|1391653.3.peg.1406"/>
<keyword evidence="3" id="KW-1185">Reference proteome</keyword>
<proteinExistence type="predicted"/>
<dbReference type="PANTHER" id="PTHR38462">
    <property type="entry name" value="EXONUCLEASE-LIKE PROTEIN"/>
    <property type="match status" value="1"/>
</dbReference>
<dbReference type="AlphaFoldDB" id="A0A0K1PBP8"/>
<dbReference type="STRING" id="1391653.AKJ08_1337"/>
<reference evidence="2 3" key="1">
    <citation type="submission" date="2015-08" db="EMBL/GenBank/DDBJ databases">
        <authorList>
            <person name="Babu N.S."/>
            <person name="Beckwith C.J."/>
            <person name="Beseler K.G."/>
            <person name="Brison A."/>
            <person name="Carone J.V."/>
            <person name="Caskin T.P."/>
            <person name="Diamond M."/>
            <person name="Durham M.E."/>
            <person name="Foxe J.M."/>
            <person name="Go M."/>
            <person name="Henderson B.A."/>
            <person name="Jones I.B."/>
            <person name="McGettigan J.A."/>
            <person name="Micheletti S.J."/>
            <person name="Nasrallah M.E."/>
            <person name="Ortiz D."/>
            <person name="Piller C.R."/>
            <person name="Privatt S.R."/>
            <person name="Schneider S.L."/>
            <person name="Sharp S."/>
            <person name="Smith T.C."/>
            <person name="Stanton J.D."/>
            <person name="Ullery H.E."/>
            <person name="Wilson R.J."/>
            <person name="Serrano M.G."/>
            <person name="Buck G."/>
            <person name="Lee V."/>
            <person name="Wang Y."/>
            <person name="Carvalho R."/>
            <person name="Voegtly L."/>
            <person name="Shi R."/>
            <person name="Duckworth R."/>
            <person name="Johnson A."/>
            <person name="Loviza R."/>
            <person name="Walstead R."/>
            <person name="Shah Z."/>
            <person name="Kiflezghi M."/>
            <person name="Wade K."/>
            <person name="Ball S.L."/>
            <person name="Bradley K.W."/>
            <person name="Asai D.J."/>
            <person name="Bowman C.A."/>
            <person name="Russell D.A."/>
            <person name="Pope W.H."/>
            <person name="Jacobs-Sera D."/>
            <person name="Hendrix R.W."/>
            <person name="Hatfull G.F."/>
        </authorList>
    </citation>
    <scope>NUCLEOTIDE SEQUENCE [LARGE SCALE GENOMIC DNA]</scope>
    <source>
        <strain evidence="2 3">DSM 27710</strain>
    </source>
</reference>
<evidence type="ECO:0000259" key="1">
    <source>
        <dbReference type="Pfam" id="PF13482"/>
    </source>
</evidence>
<protein>
    <recommendedName>
        <fullName evidence="1">YprB ribonuclease H-like domain-containing protein</fullName>
    </recommendedName>
</protein>
<dbReference type="KEGG" id="vin:AKJ08_1337"/>
<dbReference type="GO" id="GO:0003676">
    <property type="term" value="F:nucleic acid binding"/>
    <property type="evidence" value="ECO:0007669"/>
    <property type="project" value="InterPro"/>
</dbReference>
<dbReference type="SUPFAM" id="SSF53098">
    <property type="entry name" value="Ribonuclease H-like"/>
    <property type="match status" value="1"/>
</dbReference>
<dbReference type="InterPro" id="IPR038720">
    <property type="entry name" value="YprB_RNase_H-like_dom"/>
</dbReference>
<dbReference type="Gene3D" id="3.30.420.10">
    <property type="entry name" value="Ribonuclease H-like superfamily/Ribonuclease H"/>
    <property type="match status" value="1"/>
</dbReference>
<accession>A0A0K1PBP8</accession>
<evidence type="ECO:0000313" key="2">
    <source>
        <dbReference type="EMBL" id="AKU90950.1"/>
    </source>
</evidence>